<gene>
    <name evidence="1" type="ORF">NPIL_635081</name>
</gene>
<comment type="caution">
    <text evidence="1">The sequence shown here is derived from an EMBL/GenBank/DDBJ whole genome shotgun (WGS) entry which is preliminary data.</text>
</comment>
<accession>A0A8X6UM38</accession>
<sequence>MIAKPARNIHHQLSLLQNLSTLKFIAMRFFVILLLALLAVASAHGRRIRVHRRLRVPVHRGDDYFGGLGRADIGQYRRSQIIRGGRFGGYRETDVSGVAYGKAKRSLIETKFGLFLSAVGFGNL</sequence>
<evidence type="ECO:0000313" key="2">
    <source>
        <dbReference type="Proteomes" id="UP000887013"/>
    </source>
</evidence>
<name>A0A8X6UM38_NEPPI</name>
<reference evidence="1" key="1">
    <citation type="submission" date="2020-08" db="EMBL/GenBank/DDBJ databases">
        <title>Multicomponent nature underlies the extraordinary mechanical properties of spider dragline silk.</title>
        <authorList>
            <person name="Kono N."/>
            <person name="Nakamura H."/>
            <person name="Mori M."/>
            <person name="Yoshida Y."/>
            <person name="Ohtoshi R."/>
            <person name="Malay A.D."/>
            <person name="Moran D.A.P."/>
            <person name="Tomita M."/>
            <person name="Numata K."/>
            <person name="Arakawa K."/>
        </authorList>
    </citation>
    <scope>NUCLEOTIDE SEQUENCE</scope>
</reference>
<proteinExistence type="predicted"/>
<protein>
    <submittedName>
        <fullName evidence="1">Uncharacterized protein</fullName>
    </submittedName>
</protein>
<dbReference type="Proteomes" id="UP000887013">
    <property type="component" value="Unassembled WGS sequence"/>
</dbReference>
<keyword evidence="2" id="KW-1185">Reference proteome</keyword>
<dbReference type="EMBL" id="BMAW01038496">
    <property type="protein sequence ID" value="GFU52325.1"/>
    <property type="molecule type" value="Genomic_DNA"/>
</dbReference>
<evidence type="ECO:0000313" key="1">
    <source>
        <dbReference type="EMBL" id="GFU52325.1"/>
    </source>
</evidence>
<dbReference type="AlphaFoldDB" id="A0A8X6UM38"/>
<organism evidence="1 2">
    <name type="scientific">Nephila pilipes</name>
    <name type="common">Giant wood spider</name>
    <name type="synonym">Nephila maculata</name>
    <dbReference type="NCBI Taxonomy" id="299642"/>
    <lineage>
        <taxon>Eukaryota</taxon>
        <taxon>Metazoa</taxon>
        <taxon>Ecdysozoa</taxon>
        <taxon>Arthropoda</taxon>
        <taxon>Chelicerata</taxon>
        <taxon>Arachnida</taxon>
        <taxon>Araneae</taxon>
        <taxon>Araneomorphae</taxon>
        <taxon>Entelegynae</taxon>
        <taxon>Araneoidea</taxon>
        <taxon>Nephilidae</taxon>
        <taxon>Nephila</taxon>
    </lineage>
</organism>